<reference evidence="1 2" key="1">
    <citation type="submission" date="2016-04" db="EMBL/GenBank/DDBJ databases">
        <title>Draft genome sequence of Aeribacillus pallidus 8m3 from petroleum reservoir.</title>
        <authorList>
            <person name="Poltaraus A.B."/>
            <person name="Nazina T.N."/>
            <person name="Tourova T.P."/>
            <person name="Malakho S.M."/>
            <person name="Korshunova A.V."/>
            <person name="Sokolova D.S."/>
        </authorList>
    </citation>
    <scope>NUCLEOTIDE SEQUENCE [LARGE SCALE GENOMIC DNA]</scope>
    <source>
        <strain evidence="1 2">8m3</strain>
    </source>
</reference>
<dbReference type="Proteomes" id="UP000076476">
    <property type="component" value="Unassembled WGS sequence"/>
</dbReference>
<comment type="caution">
    <text evidence="1">The sequence shown here is derived from an EMBL/GenBank/DDBJ whole genome shotgun (WGS) entry which is preliminary data.</text>
</comment>
<keyword evidence="2" id="KW-1185">Reference proteome</keyword>
<evidence type="ECO:0008006" key="3">
    <source>
        <dbReference type="Google" id="ProtNLM"/>
    </source>
</evidence>
<gene>
    <name evidence="1" type="ORF">AZI98_17100</name>
</gene>
<proteinExistence type="predicted"/>
<protein>
    <recommendedName>
        <fullName evidence="3">DUF1653 domain-containing protein</fullName>
    </recommendedName>
</protein>
<dbReference type="OrthoDB" id="9969503at2"/>
<dbReference type="EMBL" id="LWBR01000073">
    <property type="protein sequence ID" value="KZN94857.1"/>
    <property type="molecule type" value="Genomic_DNA"/>
</dbReference>
<accession>A0A161ZPV6</accession>
<name>A0A161ZPV6_9BACI</name>
<evidence type="ECO:0000313" key="2">
    <source>
        <dbReference type="Proteomes" id="UP000076476"/>
    </source>
</evidence>
<sequence length="103" mass="12215">MIRNDIYTHYKGNDYQFKCIALPLNEVEDQSCLVPKGTARYYENDRDIPLYFHNGVWLIDSDLPHVIYQSEANYGTDKVWAREVDDFFGYKEKDGRYIKNGLH</sequence>
<dbReference type="AlphaFoldDB" id="A0A161ZPV6"/>
<organism evidence="1 2">
    <name type="scientific">Aeribacillus pallidus</name>
    <dbReference type="NCBI Taxonomy" id="33936"/>
    <lineage>
        <taxon>Bacteria</taxon>
        <taxon>Bacillati</taxon>
        <taxon>Bacillota</taxon>
        <taxon>Bacilli</taxon>
        <taxon>Bacillales</taxon>
        <taxon>Bacillaceae</taxon>
        <taxon>Aeribacillus</taxon>
    </lineage>
</organism>
<evidence type="ECO:0000313" key="1">
    <source>
        <dbReference type="EMBL" id="KZN94857.1"/>
    </source>
</evidence>
<dbReference type="RefSeq" id="WP_063389466.1">
    <property type="nucleotide sequence ID" value="NZ_LWBR01000073.1"/>
</dbReference>